<accession>A0A0E9WJ38</accession>
<feature type="compositionally biased region" description="Basic residues" evidence="1">
    <location>
        <begin position="1"/>
        <end position="11"/>
    </location>
</feature>
<evidence type="ECO:0000256" key="1">
    <source>
        <dbReference type="SAM" id="MobiDB-lite"/>
    </source>
</evidence>
<feature type="region of interest" description="Disordered" evidence="1">
    <location>
        <begin position="1"/>
        <end position="53"/>
    </location>
</feature>
<dbReference type="EMBL" id="GBXM01019074">
    <property type="protein sequence ID" value="JAH89503.1"/>
    <property type="molecule type" value="Transcribed_RNA"/>
</dbReference>
<sequence>MTFRGRAHKGHGAVASPKITPPSVPNAGASSRDSAGIFTHSTRRKERQQQKKDTHNNIIKITLKMKEVIIRLVTCPVFK</sequence>
<reference evidence="2" key="2">
    <citation type="journal article" date="2015" name="Fish Shellfish Immunol.">
        <title>Early steps in the European eel (Anguilla anguilla)-Vibrio vulnificus interaction in the gills: Role of the RtxA13 toxin.</title>
        <authorList>
            <person name="Callol A."/>
            <person name="Pajuelo D."/>
            <person name="Ebbesson L."/>
            <person name="Teles M."/>
            <person name="MacKenzie S."/>
            <person name="Amaro C."/>
        </authorList>
    </citation>
    <scope>NUCLEOTIDE SEQUENCE</scope>
</reference>
<name>A0A0E9WJ38_ANGAN</name>
<dbReference type="AlphaFoldDB" id="A0A0E9WJ38"/>
<proteinExistence type="predicted"/>
<organism evidence="2">
    <name type="scientific">Anguilla anguilla</name>
    <name type="common">European freshwater eel</name>
    <name type="synonym">Muraena anguilla</name>
    <dbReference type="NCBI Taxonomy" id="7936"/>
    <lineage>
        <taxon>Eukaryota</taxon>
        <taxon>Metazoa</taxon>
        <taxon>Chordata</taxon>
        <taxon>Craniata</taxon>
        <taxon>Vertebrata</taxon>
        <taxon>Euteleostomi</taxon>
        <taxon>Actinopterygii</taxon>
        <taxon>Neopterygii</taxon>
        <taxon>Teleostei</taxon>
        <taxon>Anguilliformes</taxon>
        <taxon>Anguillidae</taxon>
        <taxon>Anguilla</taxon>
    </lineage>
</organism>
<evidence type="ECO:0000313" key="2">
    <source>
        <dbReference type="EMBL" id="JAH89503.1"/>
    </source>
</evidence>
<protein>
    <submittedName>
        <fullName evidence="2">Uncharacterized protein</fullName>
    </submittedName>
</protein>
<reference evidence="2" key="1">
    <citation type="submission" date="2014-11" db="EMBL/GenBank/DDBJ databases">
        <authorList>
            <person name="Amaro Gonzalez C."/>
        </authorList>
    </citation>
    <scope>NUCLEOTIDE SEQUENCE</scope>
</reference>